<dbReference type="EMBL" id="CABPSR010000034">
    <property type="protein sequence ID" value="VVE85773.1"/>
    <property type="molecule type" value="Genomic_DNA"/>
</dbReference>
<reference evidence="2 3" key="1">
    <citation type="submission" date="2019-08" db="EMBL/GenBank/DDBJ databases">
        <authorList>
            <person name="Peeters C."/>
        </authorList>
    </citation>
    <scope>NUCLEOTIDE SEQUENCE [LARGE SCALE GENOMIC DNA]</scope>
    <source>
        <strain evidence="2 3">LMG 31121</strain>
    </source>
</reference>
<dbReference type="SUPFAM" id="SSF53098">
    <property type="entry name" value="Ribonuclease H-like"/>
    <property type="match status" value="1"/>
</dbReference>
<dbReference type="InterPro" id="IPR012337">
    <property type="entry name" value="RNaseH-like_sf"/>
</dbReference>
<dbReference type="InterPro" id="IPR001584">
    <property type="entry name" value="Integrase_cat-core"/>
</dbReference>
<dbReference type="Gene3D" id="3.30.420.10">
    <property type="entry name" value="Ribonuclease H-like superfamily/Ribonuclease H"/>
    <property type="match status" value="1"/>
</dbReference>
<evidence type="ECO:0000259" key="1">
    <source>
        <dbReference type="PROSITE" id="PS50994"/>
    </source>
</evidence>
<dbReference type="AlphaFoldDB" id="A0A5E5BMN8"/>
<name>A0A5E5BMN8_9BURK</name>
<feature type="domain" description="Integrase catalytic" evidence="1">
    <location>
        <begin position="1"/>
        <end position="91"/>
    </location>
</feature>
<dbReference type="InterPro" id="IPR036397">
    <property type="entry name" value="RNaseH_sf"/>
</dbReference>
<proteinExistence type="predicted"/>
<dbReference type="GO" id="GO:0015074">
    <property type="term" value="P:DNA integration"/>
    <property type="evidence" value="ECO:0007669"/>
    <property type="project" value="InterPro"/>
</dbReference>
<dbReference type="Pfam" id="PF13683">
    <property type="entry name" value="rve_3"/>
    <property type="match status" value="1"/>
</dbReference>
<gene>
    <name evidence="2" type="ORF">PSP31121_05409</name>
</gene>
<dbReference type="GO" id="GO:0003676">
    <property type="term" value="F:nucleic acid binding"/>
    <property type="evidence" value="ECO:0007669"/>
    <property type="project" value="InterPro"/>
</dbReference>
<evidence type="ECO:0000313" key="2">
    <source>
        <dbReference type="EMBL" id="VVE85773.1"/>
    </source>
</evidence>
<sequence length="107" mass="12414">MPTHGGYQAVENIVHTRTRARSPQTNGFVERLHKTMLNEFYRVAFRKKIDDCIAALQADLDDWLDEYNTRREHQDRWCYGKPPMQTFLDSLALAKQKLIPHSVAVAA</sequence>
<accession>A0A5E5BMN8</accession>
<protein>
    <submittedName>
        <fullName evidence="2">Integrase</fullName>
    </submittedName>
</protein>
<dbReference type="Proteomes" id="UP000335538">
    <property type="component" value="Unassembled WGS sequence"/>
</dbReference>
<evidence type="ECO:0000313" key="3">
    <source>
        <dbReference type="Proteomes" id="UP000335538"/>
    </source>
</evidence>
<organism evidence="2 3">
    <name type="scientific">Pandoraea sputorum</name>
    <dbReference type="NCBI Taxonomy" id="93222"/>
    <lineage>
        <taxon>Bacteria</taxon>
        <taxon>Pseudomonadati</taxon>
        <taxon>Pseudomonadota</taxon>
        <taxon>Betaproteobacteria</taxon>
        <taxon>Burkholderiales</taxon>
        <taxon>Burkholderiaceae</taxon>
        <taxon>Pandoraea</taxon>
    </lineage>
</organism>
<dbReference type="PROSITE" id="PS50994">
    <property type="entry name" value="INTEGRASE"/>
    <property type="match status" value="1"/>
</dbReference>